<keyword evidence="1" id="KW-1133">Transmembrane helix</keyword>
<feature type="transmembrane region" description="Helical" evidence="1">
    <location>
        <begin position="21"/>
        <end position="43"/>
    </location>
</feature>
<feature type="transmembrane region" description="Helical" evidence="1">
    <location>
        <begin position="63"/>
        <end position="84"/>
    </location>
</feature>
<evidence type="ECO:0000313" key="3">
    <source>
        <dbReference type="EMBL" id="SEJ41424.1"/>
    </source>
</evidence>
<gene>
    <name evidence="2" type="ORF">C7400_10458</name>
    <name evidence="3" type="ORF">SAMN05216550_104370</name>
</gene>
<evidence type="ECO:0000256" key="1">
    <source>
        <dbReference type="SAM" id="Phobius"/>
    </source>
</evidence>
<organism evidence="3 4">
    <name type="scientific">Paraburkholderia tropica</name>
    <dbReference type="NCBI Taxonomy" id="92647"/>
    <lineage>
        <taxon>Bacteria</taxon>
        <taxon>Pseudomonadati</taxon>
        <taxon>Pseudomonadota</taxon>
        <taxon>Betaproteobacteria</taxon>
        <taxon>Burkholderiales</taxon>
        <taxon>Burkholderiaceae</taxon>
        <taxon>Paraburkholderia</taxon>
    </lineage>
</organism>
<dbReference type="EMBL" id="FNZM01000004">
    <property type="protein sequence ID" value="SEJ41424.1"/>
    <property type="molecule type" value="Genomic_DNA"/>
</dbReference>
<accession>A0AAQ1GDT6</accession>
<keyword evidence="1" id="KW-0812">Transmembrane</keyword>
<dbReference type="Proteomes" id="UP000247515">
    <property type="component" value="Unassembled WGS sequence"/>
</dbReference>
<feature type="transmembrane region" description="Helical" evidence="1">
    <location>
        <begin position="168"/>
        <end position="186"/>
    </location>
</feature>
<evidence type="ECO:0000313" key="5">
    <source>
        <dbReference type="Proteomes" id="UP000247515"/>
    </source>
</evidence>
<proteinExistence type="predicted"/>
<dbReference type="Proteomes" id="UP000183529">
    <property type="component" value="Unassembled WGS sequence"/>
</dbReference>
<evidence type="ECO:0000313" key="2">
    <source>
        <dbReference type="EMBL" id="PXX18549.1"/>
    </source>
</evidence>
<name>A0AAQ1GDT6_9BURK</name>
<keyword evidence="1" id="KW-0472">Membrane</keyword>
<protein>
    <submittedName>
        <fullName evidence="3">Uncharacterized protein</fullName>
    </submittedName>
</protein>
<comment type="caution">
    <text evidence="3">The sequence shown here is derived from an EMBL/GenBank/DDBJ whole genome shotgun (WGS) entry which is preliminary data.</text>
</comment>
<reference evidence="3 4" key="1">
    <citation type="submission" date="2016-10" db="EMBL/GenBank/DDBJ databases">
        <authorList>
            <person name="Varghese N."/>
            <person name="Submissions S."/>
        </authorList>
    </citation>
    <scope>NUCLEOTIDE SEQUENCE [LARGE SCALE GENOMIC DNA]</scope>
    <source>
        <strain evidence="3 4">LMG 22274</strain>
    </source>
</reference>
<dbReference type="AlphaFoldDB" id="A0AAQ1GDT6"/>
<dbReference type="EMBL" id="QJJV01000004">
    <property type="protein sequence ID" value="PXX18549.1"/>
    <property type="molecule type" value="Genomic_DNA"/>
</dbReference>
<feature type="transmembrane region" description="Helical" evidence="1">
    <location>
        <begin position="123"/>
        <end position="148"/>
    </location>
</feature>
<evidence type="ECO:0000313" key="4">
    <source>
        <dbReference type="Proteomes" id="UP000183529"/>
    </source>
</evidence>
<keyword evidence="5" id="KW-1185">Reference proteome</keyword>
<reference evidence="2 5" key="2">
    <citation type="submission" date="2018-05" db="EMBL/GenBank/DDBJ databases">
        <title>Genomic Encyclopedia of Type Strains, Phase IV (KMG-V): Genome sequencing to study the core and pangenomes of soil and plant-associated prokaryotes.</title>
        <authorList>
            <person name="Whitman W."/>
        </authorList>
    </citation>
    <scope>NUCLEOTIDE SEQUENCE [LARGE SCALE GENOMIC DNA]</scope>
    <source>
        <strain evidence="2 5">SIr-6563</strain>
    </source>
</reference>
<sequence>MVEPHSDCTMTQTFEPRTWTYGWNLFVTAIVVIAPLALILIEYKLRDEICALRGREACHALEFFTPAMMAAALAMVLPCMNLAFTRPQLQPLPPAPSFARFAARRRWARRNCVARRRNRANTLIWILDHGIAFFALVLSCGIFAMWLLSLHPEGSPGAGETWGTPHKLSCATYALATLLTLSKITLERYRK</sequence>